<dbReference type="AlphaFoldDB" id="A0A844D0C9"/>
<gene>
    <name evidence="1" type="ORF">FDP25_04095</name>
</gene>
<keyword evidence="2" id="KW-1185">Reference proteome</keyword>
<proteinExistence type="predicted"/>
<dbReference type="InterPro" id="IPR025961">
    <property type="entry name" value="Metal_resist"/>
</dbReference>
<reference evidence="1 2" key="1">
    <citation type="submission" date="2019-05" db="EMBL/GenBank/DDBJ databases">
        <title>Roseovarius bejariae sp. nov., a moderately halophylic bacterium isolated from a saline soil in Rambla Salada (Murcia).</title>
        <authorList>
            <person name="Castro D.J."/>
            <person name="Gomez-Altuve A."/>
            <person name="Reina J.C."/>
            <person name="Rodriguez M."/>
            <person name="Sampedro I."/>
            <person name="Llamas I."/>
            <person name="Martinez-Checa F."/>
        </authorList>
    </citation>
    <scope>NUCLEOTIDE SEQUENCE [LARGE SCALE GENOMIC DNA]</scope>
    <source>
        <strain evidence="1 2">A21</strain>
    </source>
</reference>
<dbReference type="EMBL" id="SZWE01000001">
    <property type="protein sequence ID" value="MRU14608.1"/>
    <property type="molecule type" value="Genomic_DNA"/>
</dbReference>
<accession>A0A844D0C9</accession>
<organism evidence="1 2">
    <name type="scientific">Roseovarius bejariae</name>
    <dbReference type="NCBI Taxonomy" id="2576383"/>
    <lineage>
        <taxon>Bacteria</taxon>
        <taxon>Pseudomonadati</taxon>
        <taxon>Pseudomonadota</taxon>
        <taxon>Alphaproteobacteria</taxon>
        <taxon>Rhodobacterales</taxon>
        <taxon>Roseobacteraceae</taxon>
        <taxon>Roseovarius</taxon>
    </lineage>
</organism>
<comment type="caution">
    <text evidence="1">The sequence shown here is derived from an EMBL/GenBank/DDBJ whole genome shotgun (WGS) entry which is preliminary data.</text>
</comment>
<evidence type="ECO:0000313" key="2">
    <source>
        <dbReference type="Proteomes" id="UP000564704"/>
    </source>
</evidence>
<dbReference type="Proteomes" id="UP000564704">
    <property type="component" value="Unassembled WGS sequence"/>
</dbReference>
<name>A0A844D0C9_9RHOB</name>
<sequence length="160" mass="18079">MGERMEKKAGMRPWLKVVFALSLALNLLVLGVVGGVALRHGGFDGRHHHMAGGPMTRALSQEDKRVVAREMRRNYREQGRDGRAAYGAAMQQLVEGLRAEPFDPAPVATQMARMREMLGRRVAIGQQVLLEHLAQMEPEARHAFAGRLEEAMKRRWKDRE</sequence>
<dbReference type="Pfam" id="PF13801">
    <property type="entry name" value="Metal_resist"/>
    <property type="match status" value="1"/>
</dbReference>
<protein>
    <submittedName>
        <fullName evidence="1">Periplasmic heavy metal sensor</fullName>
    </submittedName>
</protein>
<dbReference type="OrthoDB" id="7865640at2"/>
<evidence type="ECO:0000313" key="1">
    <source>
        <dbReference type="EMBL" id="MRU14608.1"/>
    </source>
</evidence>